<evidence type="ECO:0000259" key="1">
    <source>
        <dbReference type="Pfam" id="PF12728"/>
    </source>
</evidence>
<dbReference type="Proteomes" id="UP000218505">
    <property type="component" value="Chromosome"/>
</dbReference>
<feature type="domain" description="Helix-turn-helix" evidence="1">
    <location>
        <begin position="7"/>
        <end position="56"/>
    </location>
</feature>
<sequence length="62" mass="7235">MSTNRKWLTVEEFCQEMGISRSTFNDWRAKGRAPRARKLPNGKLRLDRSDVTTWYDSLSEAA</sequence>
<dbReference type="RefSeq" id="WP_096497169.1">
    <property type="nucleotide sequence ID" value="NZ_CP023445.1"/>
</dbReference>
<proteinExistence type="predicted"/>
<evidence type="ECO:0000313" key="3">
    <source>
        <dbReference type="Proteomes" id="UP000218505"/>
    </source>
</evidence>
<gene>
    <name evidence="2" type="ORF">CNX65_32780</name>
</gene>
<dbReference type="Pfam" id="PF12728">
    <property type="entry name" value="HTH_17"/>
    <property type="match status" value="1"/>
</dbReference>
<dbReference type="AlphaFoldDB" id="A0A290ZEP7"/>
<organism evidence="2 3">
    <name type="scientific">Actinosynnema pretiosum</name>
    <dbReference type="NCBI Taxonomy" id="42197"/>
    <lineage>
        <taxon>Bacteria</taxon>
        <taxon>Bacillati</taxon>
        <taxon>Actinomycetota</taxon>
        <taxon>Actinomycetes</taxon>
        <taxon>Pseudonocardiales</taxon>
        <taxon>Pseudonocardiaceae</taxon>
        <taxon>Actinosynnema</taxon>
    </lineage>
</organism>
<dbReference type="Gene3D" id="1.10.260.40">
    <property type="entry name" value="lambda repressor-like DNA-binding domains"/>
    <property type="match status" value="1"/>
</dbReference>
<dbReference type="InterPro" id="IPR010982">
    <property type="entry name" value="Lambda_DNA-bd_dom_sf"/>
</dbReference>
<dbReference type="InterPro" id="IPR009061">
    <property type="entry name" value="DNA-bd_dom_put_sf"/>
</dbReference>
<protein>
    <recommendedName>
        <fullName evidence="1">Helix-turn-helix domain-containing protein</fullName>
    </recommendedName>
</protein>
<dbReference type="InterPro" id="IPR041657">
    <property type="entry name" value="HTH_17"/>
</dbReference>
<evidence type="ECO:0000313" key="2">
    <source>
        <dbReference type="EMBL" id="ATE57498.1"/>
    </source>
</evidence>
<keyword evidence="3" id="KW-1185">Reference proteome</keyword>
<reference evidence="2" key="1">
    <citation type="submission" date="2017-09" db="EMBL/GenBank/DDBJ databases">
        <title>Complete Genome Sequence of ansamitocin-producing Bacterium Actinosynnema pretiosum X47.</title>
        <authorList>
            <person name="Cao G."/>
            <person name="Zong G."/>
            <person name="Zhong C."/>
            <person name="Fu J."/>
        </authorList>
    </citation>
    <scope>NUCLEOTIDE SEQUENCE [LARGE SCALE GENOMIC DNA]</scope>
    <source>
        <strain evidence="2">X47</strain>
    </source>
</reference>
<dbReference type="KEGG" id="apre:CNX65_32780"/>
<accession>A0A290ZEP7</accession>
<dbReference type="GO" id="GO:0003677">
    <property type="term" value="F:DNA binding"/>
    <property type="evidence" value="ECO:0007669"/>
    <property type="project" value="InterPro"/>
</dbReference>
<name>A0A290ZEP7_9PSEU</name>
<dbReference type="SUPFAM" id="SSF46955">
    <property type="entry name" value="Putative DNA-binding domain"/>
    <property type="match status" value="1"/>
</dbReference>
<dbReference type="EMBL" id="CP023445">
    <property type="protein sequence ID" value="ATE57498.1"/>
    <property type="molecule type" value="Genomic_DNA"/>
</dbReference>